<dbReference type="OrthoDB" id="2159786at2759"/>
<evidence type="ECO:0000256" key="1">
    <source>
        <dbReference type="SAM" id="MobiDB-lite"/>
    </source>
</evidence>
<gene>
    <name evidence="2" type="ORF">HMPREF1541_01197</name>
</gene>
<organism evidence="2 3">
    <name type="scientific">Cyphellophora europaea (strain CBS 101466)</name>
    <name type="common">Phialophora europaea</name>
    <dbReference type="NCBI Taxonomy" id="1220924"/>
    <lineage>
        <taxon>Eukaryota</taxon>
        <taxon>Fungi</taxon>
        <taxon>Dikarya</taxon>
        <taxon>Ascomycota</taxon>
        <taxon>Pezizomycotina</taxon>
        <taxon>Eurotiomycetes</taxon>
        <taxon>Chaetothyriomycetidae</taxon>
        <taxon>Chaetothyriales</taxon>
        <taxon>Cyphellophoraceae</taxon>
        <taxon>Cyphellophora</taxon>
    </lineage>
</organism>
<evidence type="ECO:0000313" key="3">
    <source>
        <dbReference type="Proteomes" id="UP000030752"/>
    </source>
</evidence>
<dbReference type="Proteomes" id="UP000030752">
    <property type="component" value="Unassembled WGS sequence"/>
</dbReference>
<feature type="compositionally biased region" description="Polar residues" evidence="1">
    <location>
        <begin position="1"/>
        <end position="17"/>
    </location>
</feature>
<name>W2SE93_CYPE1</name>
<dbReference type="GeneID" id="19968536"/>
<dbReference type="PANTHER" id="PTHR28244">
    <property type="entry name" value="RNA POLYMERASE I-SPECIFIC TRANSCRIPTION INITIATION FACTOR RRN11"/>
    <property type="match status" value="1"/>
</dbReference>
<dbReference type="RefSeq" id="XP_008711719.1">
    <property type="nucleotide sequence ID" value="XM_008713497.1"/>
</dbReference>
<feature type="region of interest" description="Disordered" evidence="1">
    <location>
        <begin position="1"/>
        <end position="110"/>
    </location>
</feature>
<dbReference type="Pfam" id="PF04090">
    <property type="entry name" value="Rrn11"/>
    <property type="match status" value="1"/>
</dbReference>
<reference evidence="2 3" key="1">
    <citation type="submission" date="2013-03" db="EMBL/GenBank/DDBJ databases">
        <title>The Genome Sequence of Phialophora europaea CBS 101466.</title>
        <authorList>
            <consortium name="The Broad Institute Genomics Platform"/>
            <person name="Cuomo C."/>
            <person name="de Hoog S."/>
            <person name="Gorbushina A."/>
            <person name="Walker B."/>
            <person name="Young S.K."/>
            <person name="Zeng Q."/>
            <person name="Gargeya S."/>
            <person name="Fitzgerald M."/>
            <person name="Haas B."/>
            <person name="Abouelleil A."/>
            <person name="Allen A.W."/>
            <person name="Alvarado L."/>
            <person name="Arachchi H.M."/>
            <person name="Berlin A.M."/>
            <person name="Chapman S.B."/>
            <person name="Gainer-Dewar J."/>
            <person name="Goldberg J."/>
            <person name="Griggs A."/>
            <person name="Gujja S."/>
            <person name="Hansen M."/>
            <person name="Howarth C."/>
            <person name="Imamovic A."/>
            <person name="Ireland A."/>
            <person name="Larimer J."/>
            <person name="McCowan C."/>
            <person name="Murphy C."/>
            <person name="Pearson M."/>
            <person name="Poon T.W."/>
            <person name="Priest M."/>
            <person name="Roberts A."/>
            <person name="Saif S."/>
            <person name="Shea T."/>
            <person name="Sisk P."/>
            <person name="Sykes S."/>
            <person name="Wortman J."/>
            <person name="Nusbaum C."/>
            <person name="Birren B."/>
        </authorList>
    </citation>
    <scope>NUCLEOTIDE SEQUENCE [LARGE SCALE GENOMIC DNA]</scope>
    <source>
        <strain evidence="2 3">CBS 101466</strain>
    </source>
</reference>
<dbReference type="InterPro" id="IPR053029">
    <property type="entry name" value="RNA_pol_I-specific_init_factor"/>
</dbReference>
<dbReference type="STRING" id="1220924.W2SE93"/>
<dbReference type="HOGENOM" id="CLU_027162_1_1_1"/>
<evidence type="ECO:0000313" key="2">
    <source>
        <dbReference type="EMBL" id="ETN47007.1"/>
    </source>
</evidence>
<keyword evidence="3" id="KW-1185">Reference proteome</keyword>
<dbReference type="GO" id="GO:0042790">
    <property type="term" value="P:nucleolar large rRNA transcription by RNA polymerase I"/>
    <property type="evidence" value="ECO:0007669"/>
    <property type="project" value="TreeGrafter"/>
</dbReference>
<dbReference type="InterPro" id="IPR007224">
    <property type="entry name" value="TIF_Rrn11"/>
</dbReference>
<dbReference type="GO" id="GO:0001164">
    <property type="term" value="F:RNA polymerase I core promoter sequence-specific DNA binding"/>
    <property type="evidence" value="ECO:0007669"/>
    <property type="project" value="InterPro"/>
</dbReference>
<dbReference type="GO" id="GO:0070860">
    <property type="term" value="C:RNA polymerase I core factor complex"/>
    <property type="evidence" value="ECO:0007669"/>
    <property type="project" value="TreeGrafter"/>
</dbReference>
<dbReference type="EMBL" id="KB822711">
    <property type="protein sequence ID" value="ETN47007.1"/>
    <property type="molecule type" value="Genomic_DNA"/>
</dbReference>
<feature type="compositionally biased region" description="Basic and acidic residues" evidence="1">
    <location>
        <begin position="36"/>
        <end position="48"/>
    </location>
</feature>
<dbReference type="AlphaFoldDB" id="W2SE93"/>
<dbReference type="InParanoid" id="W2SE93"/>
<sequence>MSTLFALPVSTSQQRQPWQHDREQHEKKKRKRGVLHKAEAGLDDTGRDEQDESTENEDRAVVSPGERAQRYVANLKPNKPLPRPPFPHKDTTVRNPRGAHASTEGRGNGQSLRLQHVSAMTALLHKCLRNRDWPRARRALGLLMRTEISGQALDVRAGEYWGIGAEILFRHQPDPGKSWRRSGFLSAKEYYEKLIVRYPYHRASPESVNSIDFYLAMFSLWIYVVQAEREAATNAGASSLQAQEAQRNELYEAGQIKARLTKCMGTSPYADVKAFQQLQRDVHIWYTALEREYQAYSPVPNVELSAEEHLSVAAEQLNLHSSASYTHS</sequence>
<dbReference type="eggNOG" id="ENOG502SC4N">
    <property type="taxonomic scope" value="Eukaryota"/>
</dbReference>
<dbReference type="GO" id="GO:0017025">
    <property type="term" value="F:TBP-class protein binding"/>
    <property type="evidence" value="ECO:0007669"/>
    <property type="project" value="TreeGrafter"/>
</dbReference>
<dbReference type="VEuPathDB" id="FungiDB:HMPREF1541_01197"/>
<protein>
    <submittedName>
        <fullName evidence="2">Uncharacterized protein</fullName>
    </submittedName>
</protein>
<proteinExistence type="predicted"/>
<accession>W2SE93</accession>
<dbReference type="GO" id="GO:0001181">
    <property type="term" value="F:RNA polymerase I general transcription initiation factor activity"/>
    <property type="evidence" value="ECO:0007669"/>
    <property type="project" value="InterPro"/>
</dbReference>
<dbReference type="PANTHER" id="PTHR28244:SF1">
    <property type="entry name" value="RNA POLYMERASE I-SPECIFIC TRANSCRIPTION INITIATION FACTOR RRN11"/>
    <property type="match status" value="1"/>
</dbReference>